<dbReference type="RefSeq" id="WP_184999757.1">
    <property type="nucleotide sequence ID" value="NZ_AYKG01000012.1"/>
</dbReference>
<reference evidence="1 2" key="1">
    <citation type="submission" date="2013-10" db="EMBL/GenBank/DDBJ databases">
        <title>Salinisphaera japonica YTM-1 Genome Sequencing.</title>
        <authorList>
            <person name="Lai Q."/>
            <person name="Li C."/>
            <person name="Shao Z."/>
        </authorList>
    </citation>
    <scope>NUCLEOTIDE SEQUENCE [LARGE SCALE GENOMIC DNA]</scope>
    <source>
        <strain evidence="1 2">YTM-1</strain>
    </source>
</reference>
<dbReference type="AlphaFoldDB" id="A0A423PWZ8"/>
<protein>
    <submittedName>
        <fullName evidence="1">Uncharacterized protein</fullName>
    </submittedName>
</protein>
<dbReference type="Proteomes" id="UP000285310">
    <property type="component" value="Unassembled WGS sequence"/>
</dbReference>
<accession>A0A423PWZ8</accession>
<evidence type="ECO:0000313" key="1">
    <source>
        <dbReference type="EMBL" id="ROO30130.1"/>
    </source>
</evidence>
<dbReference type="InParanoid" id="A0A423PWZ8"/>
<proteinExistence type="predicted"/>
<name>A0A423PWZ8_9GAMM</name>
<dbReference type="EMBL" id="AYKG01000012">
    <property type="protein sequence ID" value="ROO30130.1"/>
    <property type="molecule type" value="Genomic_DNA"/>
</dbReference>
<evidence type="ECO:0000313" key="2">
    <source>
        <dbReference type="Proteomes" id="UP000285310"/>
    </source>
</evidence>
<gene>
    <name evidence="1" type="ORF">SAJA_05325</name>
</gene>
<keyword evidence="2" id="KW-1185">Reference proteome</keyword>
<sequence>MSTATINDAIADVDARDHAVCVESLAGATTPQRRVSNMKDSIAYFGFKQVFKRTPR</sequence>
<organism evidence="1 2">
    <name type="scientific">Salinisphaera japonica YTM-1</name>
    <dbReference type="NCBI Taxonomy" id="1209778"/>
    <lineage>
        <taxon>Bacteria</taxon>
        <taxon>Pseudomonadati</taxon>
        <taxon>Pseudomonadota</taxon>
        <taxon>Gammaproteobacteria</taxon>
        <taxon>Salinisphaerales</taxon>
        <taxon>Salinisphaeraceae</taxon>
        <taxon>Salinisphaera</taxon>
    </lineage>
</organism>
<comment type="caution">
    <text evidence="1">The sequence shown here is derived from an EMBL/GenBank/DDBJ whole genome shotgun (WGS) entry which is preliminary data.</text>
</comment>